<evidence type="ECO:0000313" key="9">
    <source>
        <dbReference type="EMBL" id="CAH1219166.1"/>
    </source>
</evidence>
<dbReference type="SUPFAM" id="SSF161098">
    <property type="entry name" value="MetI-like"/>
    <property type="match status" value="1"/>
</dbReference>
<dbReference type="PANTHER" id="PTHR30183">
    <property type="entry name" value="MOLYBDENUM TRANSPORT SYSTEM PERMEASE PROTEIN MODB"/>
    <property type="match status" value="1"/>
</dbReference>
<evidence type="ECO:0000256" key="1">
    <source>
        <dbReference type="ARBA" id="ARBA00004651"/>
    </source>
</evidence>
<proteinExistence type="predicted"/>
<evidence type="ECO:0000256" key="7">
    <source>
        <dbReference type="SAM" id="Phobius"/>
    </source>
</evidence>
<evidence type="ECO:0000256" key="6">
    <source>
        <dbReference type="ARBA" id="ARBA00023136"/>
    </source>
</evidence>
<comment type="caution">
    <text evidence="9">The sequence shown here is derived from an EMBL/GenBank/DDBJ whole genome shotgun (WGS) entry which is preliminary data.</text>
</comment>
<accession>A0ABN8GZT0</accession>
<evidence type="ECO:0000256" key="5">
    <source>
        <dbReference type="ARBA" id="ARBA00022989"/>
    </source>
</evidence>
<evidence type="ECO:0000256" key="2">
    <source>
        <dbReference type="ARBA" id="ARBA00022448"/>
    </source>
</evidence>
<keyword evidence="2" id="KW-0813">Transport</keyword>
<feature type="transmembrane region" description="Helical" evidence="7">
    <location>
        <begin position="12"/>
        <end position="36"/>
    </location>
</feature>
<dbReference type="PANTHER" id="PTHR30183:SF3">
    <property type="entry name" value="MOLYBDENUM TRANSPORT SYSTEM PERMEASE PROTEIN MODB"/>
    <property type="match status" value="1"/>
</dbReference>
<feature type="domain" description="ABC transmembrane type-1" evidence="8">
    <location>
        <begin position="10"/>
        <end position="79"/>
    </location>
</feature>
<dbReference type="InterPro" id="IPR000515">
    <property type="entry name" value="MetI-like"/>
</dbReference>
<keyword evidence="5 7" id="KW-1133">Transmembrane helix</keyword>
<keyword evidence="4 7" id="KW-0812">Transmembrane</keyword>
<keyword evidence="3" id="KW-1003">Cell membrane</keyword>
<protein>
    <recommendedName>
        <fullName evidence="8">ABC transmembrane type-1 domain-containing protein</fullName>
    </recommendedName>
</protein>
<dbReference type="Gene3D" id="1.10.3720.10">
    <property type="entry name" value="MetI-like"/>
    <property type="match status" value="1"/>
</dbReference>
<dbReference type="CDD" id="cd06261">
    <property type="entry name" value="TM_PBP2"/>
    <property type="match status" value="1"/>
</dbReference>
<organism evidence="9 10">
    <name type="scientific">Paenibacillus plantiphilus</name>
    <dbReference type="NCBI Taxonomy" id="2905650"/>
    <lineage>
        <taxon>Bacteria</taxon>
        <taxon>Bacillati</taxon>
        <taxon>Bacillota</taxon>
        <taxon>Bacilli</taxon>
        <taxon>Bacillales</taxon>
        <taxon>Paenibacillaceae</taxon>
        <taxon>Paenibacillus</taxon>
    </lineage>
</organism>
<keyword evidence="10" id="KW-1185">Reference proteome</keyword>
<reference evidence="9" key="1">
    <citation type="submission" date="2022-01" db="EMBL/GenBank/DDBJ databases">
        <authorList>
            <person name="Criscuolo A."/>
        </authorList>
    </citation>
    <scope>NUCLEOTIDE SEQUENCE</scope>
    <source>
        <strain evidence="9">CIP111893</strain>
    </source>
</reference>
<dbReference type="InterPro" id="IPR035906">
    <property type="entry name" value="MetI-like_sf"/>
</dbReference>
<comment type="subcellular location">
    <subcellularLocation>
        <location evidence="1">Cell membrane</location>
        <topology evidence="1">Multi-pass membrane protein</topology>
    </subcellularLocation>
</comment>
<evidence type="ECO:0000256" key="4">
    <source>
        <dbReference type="ARBA" id="ARBA00022692"/>
    </source>
</evidence>
<name>A0ABN8GZT0_9BACL</name>
<dbReference type="PROSITE" id="PS50928">
    <property type="entry name" value="ABC_TM1"/>
    <property type="match status" value="1"/>
</dbReference>
<gene>
    <name evidence="9" type="ORF">PAECIP111893_04507</name>
</gene>
<feature type="transmembrane region" description="Helical" evidence="7">
    <location>
        <begin position="48"/>
        <end position="69"/>
    </location>
</feature>
<sequence length="79" mass="9101">MNGHEFWQPIRLSIQIALLSSVVVVLIGMIIAWWMSRRSFKGKIIIETLFMLPLVLPPTVVGFLLLVMLGRRSWNSELH</sequence>
<dbReference type="EMBL" id="CAKMMF010000032">
    <property type="protein sequence ID" value="CAH1219166.1"/>
    <property type="molecule type" value="Genomic_DNA"/>
</dbReference>
<dbReference type="Proteomes" id="UP000838686">
    <property type="component" value="Unassembled WGS sequence"/>
</dbReference>
<evidence type="ECO:0000256" key="3">
    <source>
        <dbReference type="ARBA" id="ARBA00022475"/>
    </source>
</evidence>
<evidence type="ECO:0000313" key="10">
    <source>
        <dbReference type="Proteomes" id="UP000838686"/>
    </source>
</evidence>
<keyword evidence="6 7" id="KW-0472">Membrane</keyword>
<evidence type="ECO:0000259" key="8">
    <source>
        <dbReference type="PROSITE" id="PS50928"/>
    </source>
</evidence>